<dbReference type="SUPFAM" id="SSF53448">
    <property type="entry name" value="Nucleotide-diphospho-sugar transferases"/>
    <property type="match status" value="1"/>
</dbReference>
<dbReference type="EMBL" id="JASJOS010000020">
    <property type="protein sequence ID" value="MDJ1485432.1"/>
    <property type="molecule type" value="Genomic_DNA"/>
</dbReference>
<dbReference type="GO" id="GO:0016757">
    <property type="term" value="F:glycosyltransferase activity"/>
    <property type="evidence" value="ECO:0007669"/>
    <property type="project" value="UniProtKB-KW"/>
</dbReference>
<accession>A0AAE3UB53</accession>
<evidence type="ECO:0000256" key="2">
    <source>
        <dbReference type="ARBA" id="ARBA00022676"/>
    </source>
</evidence>
<dbReference type="Proteomes" id="UP001241110">
    <property type="component" value="Unassembled WGS sequence"/>
</dbReference>
<dbReference type="Gene3D" id="3.90.550.10">
    <property type="entry name" value="Spore Coat Polysaccharide Biosynthesis Protein SpsA, Chain A"/>
    <property type="match status" value="1"/>
</dbReference>
<keyword evidence="7 8" id="KW-0472">Membrane</keyword>
<dbReference type="EC" id="2.4.-.-" evidence="10"/>
<protein>
    <submittedName>
        <fullName evidence="10">Glycosyltransferase family 2 protein</fullName>
        <ecNumber evidence="10">2.4.-.-</ecNumber>
    </submittedName>
</protein>
<evidence type="ECO:0000256" key="6">
    <source>
        <dbReference type="ARBA" id="ARBA00022989"/>
    </source>
</evidence>
<keyword evidence="6 8" id="KW-1133">Transmembrane helix</keyword>
<gene>
    <name evidence="10" type="ORF">QNI16_33385</name>
</gene>
<feature type="domain" description="Glycosyltransferase 2-like" evidence="9">
    <location>
        <begin position="7"/>
        <end position="167"/>
    </location>
</feature>
<dbReference type="InterPro" id="IPR050256">
    <property type="entry name" value="Glycosyltransferase_2"/>
</dbReference>
<dbReference type="GO" id="GO:0005886">
    <property type="term" value="C:plasma membrane"/>
    <property type="evidence" value="ECO:0007669"/>
    <property type="project" value="TreeGrafter"/>
</dbReference>
<keyword evidence="1" id="KW-1003">Cell membrane</keyword>
<evidence type="ECO:0000256" key="1">
    <source>
        <dbReference type="ARBA" id="ARBA00022475"/>
    </source>
</evidence>
<dbReference type="AlphaFoldDB" id="A0AAE3UB53"/>
<evidence type="ECO:0000259" key="9">
    <source>
        <dbReference type="Pfam" id="PF00535"/>
    </source>
</evidence>
<proteinExistence type="predicted"/>
<evidence type="ECO:0000256" key="5">
    <source>
        <dbReference type="ARBA" id="ARBA00022985"/>
    </source>
</evidence>
<evidence type="ECO:0000313" key="10">
    <source>
        <dbReference type="EMBL" id="MDJ1485432.1"/>
    </source>
</evidence>
<feature type="transmembrane region" description="Helical" evidence="8">
    <location>
        <begin position="233"/>
        <end position="255"/>
    </location>
</feature>
<dbReference type="InterPro" id="IPR001173">
    <property type="entry name" value="Glyco_trans_2-like"/>
</dbReference>
<dbReference type="Pfam" id="PF00535">
    <property type="entry name" value="Glycos_transf_2"/>
    <property type="match status" value="1"/>
</dbReference>
<feature type="transmembrane region" description="Helical" evidence="8">
    <location>
        <begin position="267"/>
        <end position="288"/>
    </location>
</feature>
<sequence length="334" mass="37748">MSQIKLSLVITLLNEEDNIEPLLKSIYQNLDGINYEVILVDDGSTDATIRRIQQFASERVHTLVLQRNYGQSTAMAAGIHQAQGEYIVTLDGDLQNNPSDIPMLLQMAEDEGWELVAGYRKNRQDGALLRKLPSKIANALIRKLTGVYLQDYGCTLKLFRKEIAKNLGLYGELHRFIPVLAKMQGAYMREVAVKHHPRIHGKSKYGLGRTFKVMSDLLLILFFQKYFSRPMHLFGPPGILSFFSGIGLGLYLLFVKLMGNDIGGRPLLTLTVVLLLGGLQLITFGFMAEIQMRTYYESQHKSNYTIKRIYTVQQIDGVSKERRNASEIMAQVTA</sequence>
<keyword evidence="2 10" id="KW-0328">Glycosyltransferase</keyword>
<dbReference type="InterPro" id="IPR029044">
    <property type="entry name" value="Nucleotide-diphossugar_trans"/>
</dbReference>
<evidence type="ECO:0000256" key="3">
    <source>
        <dbReference type="ARBA" id="ARBA00022679"/>
    </source>
</evidence>
<reference evidence="10" key="1">
    <citation type="submission" date="2023-05" db="EMBL/GenBank/DDBJ databases">
        <authorList>
            <person name="Zhang X."/>
        </authorList>
    </citation>
    <scope>NUCLEOTIDE SEQUENCE</scope>
    <source>
        <strain evidence="10">YF14B1</strain>
    </source>
</reference>
<dbReference type="PANTHER" id="PTHR48090">
    <property type="entry name" value="UNDECAPRENYL-PHOSPHATE 4-DEOXY-4-FORMAMIDO-L-ARABINOSE TRANSFERASE-RELATED"/>
    <property type="match status" value="1"/>
</dbReference>
<name>A0AAE3UB53_9BACT</name>
<dbReference type="GO" id="GO:0009103">
    <property type="term" value="P:lipopolysaccharide biosynthetic process"/>
    <property type="evidence" value="ECO:0007669"/>
    <property type="project" value="UniProtKB-KW"/>
</dbReference>
<organism evidence="10 11">
    <name type="scientific">Xanthocytophaga flava</name>
    <dbReference type="NCBI Taxonomy" id="3048013"/>
    <lineage>
        <taxon>Bacteria</taxon>
        <taxon>Pseudomonadati</taxon>
        <taxon>Bacteroidota</taxon>
        <taxon>Cytophagia</taxon>
        <taxon>Cytophagales</taxon>
        <taxon>Rhodocytophagaceae</taxon>
        <taxon>Xanthocytophaga</taxon>
    </lineage>
</organism>
<dbReference type="CDD" id="cd04187">
    <property type="entry name" value="DPM1_like_bac"/>
    <property type="match status" value="1"/>
</dbReference>
<evidence type="ECO:0000313" key="11">
    <source>
        <dbReference type="Proteomes" id="UP001241110"/>
    </source>
</evidence>
<comment type="caution">
    <text evidence="10">The sequence shown here is derived from an EMBL/GenBank/DDBJ whole genome shotgun (WGS) entry which is preliminary data.</text>
</comment>
<keyword evidence="3 10" id="KW-0808">Transferase</keyword>
<dbReference type="RefSeq" id="WP_313987989.1">
    <property type="nucleotide sequence ID" value="NZ_JASJOS010000020.1"/>
</dbReference>
<evidence type="ECO:0000256" key="8">
    <source>
        <dbReference type="SAM" id="Phobius"/>
    </source>
</evidence>
<keyword evidence="4 8" id="KW-0812">Transmembrane</keyword>
<evidence type="ECO:0000256" key="7">
    <source>
        <dbReference type="ARBA" id="ARBA00023136"/>
    </source>
</evidence>
<evidence type="ECO:0000256" key="4">
    <source>
        <dbReference type="ARBA" id="ARBA00022692"/>
    </source>
</evidence>
<dbReference type="PANTHER" id="PTHR48090:SF3">
    <property type="entry name" value="UNDECAPRENYL-PHOSPHATE 4-DEOXY-4-FORMAMIDO-L-ARABINOSE TRANSFERASE"/>
    <property type="match status" value="1"/>
</dbReference>
<keyword evidence="5" id="KW-0448">Lipopolysaccharide biosynthesis</keyword>